<evidence type="ECO:0000256" key="6">
    <source>
        <dbReference type="ARBA" id="ARBA00022989"/>
    </source>
</evidence>
<keyword evidence="13" id="KW-1185">Reference proteome</keyword>
<keyword evidence="9 10" id="KW-0275">Fatty acid biosynthesis</keyword>
<dbReference type="Proteomes" id="UP000663829">
    <property type="component" value="Unassembled WGS sequence"/>
</dbReference>
<dbReference type="EMBL" id="CAJOBC010000085">
    <property type="protein sequence ID" value="CAF3533971.1"/>
    <property type="molecule type" value="Genomic_DNA"/>
</dbReference>
<keyword evidence="4 10" id="KW-0812">Transmembrane</keyword>
<evidence type="ECO:0000256" key="4">
    <source>
        <dbReference type="ARBA" id="ARBA00022692"/>
    </source>
</evidence>
<reference evidence="11" key="1">
    <citation type="submission" date="2021-02" db="EMBL/GenBank/DDBJ databases">
        <authorList>
            <person name="Nowell W R."/>
        </authorList>
    </citation>
    <scope>NUCLEOTIDE SEQUENCE</scope>
</reference>
<keyword evidence="7 10" id="KW-0443">Lipid metabolism</keyword>
<dbReference type="GO" id="GO:0042761">
    <property type="term" value="P:very long-chain fatty acid biosynthetic process"/>
    <property type="evidence" value="ECO:0007669"/>
    <property type="project" value="TreeGrafter"/>
</dbReference>
<comment type="caution">
    <text evidence="10">Lacks conserved residue(s) required for the propagation of feature annotation.</text>
</comment>
<dbReference type="GO" id="GO:0034625">
    <property type="term" value="P:fatty acid elongation, monounsaturated fatty acid"/>
    <property type="evidence" value="ECO:0007669"/>
    <property type="project" value="TreeGrafter"/>
</dbReference>
<dbReference type="EMBL" id="CAJNOQ010000085">
    <property type="protein sequence ID" value="CAF0753914.1"/>
    <property type="molecule type" value="Genomic_DNA"/>
</dbReference>
<feature type="transmembrane region" description="Helical" evidence="10">
    <location>
        <begin position="44"/>
        <end position="62"/>
    </location>
</feature>
<comment type="similarity">
    <text evidence="10">Belongs to the ELO family.</text>
</comment>
<evidence type="ECO:0000256" key="8">
    <source>
        <dbReference type="ARBA" id="ARBA00023136"/>
    </source>
</evidence>
<feature type="transmembrane region" description="Helical" evidence="10">
    <location>
        <begin position="74"/>
        <end position="94"/>
    </location>
</feature>
<gene>
    <name evidence="11" type="ORF">GPM918_LOCUS1000</name>
    <name evidence="12" type="ORF">SRO942_LOCUS1000</name>
</gene>
<evidence type="ECO:0000313" key="12">
    <source>
        <dbReference type="EMBL" id="CAF3533971.1"/>
    </source>
</evidence>
<sequence>MYIAGGQGVFIIIINSFVHVVMYGYYALAALGPKMQKYLWWKKYLTQFQLFQFVMVIIQALINLSVDCNFPKAFSYSFLLYAISILALFLNFYFQSYIKERRKRRESK</sequence>
<evidence type="ECO:0000256" key="2">
    <source>
        <dbReference type="ARBA" id="ARBA00022516"/>
    </source>
</evidence>
<comment type="caution">
    <text evidence="11">The sequence shown here is derived from an EMBL/GenBank/DDBJ whole genome shotgun (WGS) entry which is preliminary data.</text>
</comment>
<evidence type="ECO:0000256" key="10">
    <source>
        <dbReference type="RuleBase" id="RU361115"/>
    </source>
</evidence>
<keyword evidence="2 10" id="KW-0444">Lipid biosynthesis</keyword>
<dbReference type="GO" id="GO:0009922">
    <property type="term" value="F:fatty acid elongase activity"/>
    <property type="evidence" value="ECO:0007669"/>
    <property type="project" value="UniProtKB-EC"/>
</dbReference>
<accession>A0A813PEL7</accession>
<evidence type="ECO:0000256" key="1">
    <source>
        <dbReference type="ARBA" id="ARBA00004141"/>
    </source>
</evidence>
<dbReference type="GO" id="GO:0034626">
    <property type="term" value="P:fatty acid elongation, polyunsaturated fatty acid"/>
    <property type="evidence" value="ECO:0007669"/>
    <property type="project" value="TreeGrafter"/>
</dbReference>
<keyword evidence="8 10" id="KW-0472">Membrane</keyword>
<name>A0A813PEL7_9BILA</name>
<dbReference type="GO" id="GO:0005789">
    <property type="term" value="C:endoplasmic reticulum membrane"/>
    <property type="evidence" value="ECO:0007669"/>
    <property type="project" value="TreeGrafter"/>
</dbReference>
<proteinExistence type="inferred from homology"/>
<dbReference type="PANTHER" id="PTHR11157:SF126">
    <property type="entry name" value="ELONGATION OF VERY LONG CHAIN FATTY ACIDS PROTEIN"/>
    <property type="match status" value="1"/>
</dbReference>
<comment type="catalytic activity">
    <reaction evidence="10">
        <text>a very-long-chain acyl-CoA + malonyl-CoA + H(+) = a very-long-chain 3-oxoacyl-CoA + CO2 + CoA</text>
        <dbReference type="Rhea" id="RHEA:32727"/>
        <dbReference type="ChEBI" id="CHEBI:15378"/>
        <dbReference type="ChEBI" id="CHEBI:16526"/>
        <dbReference type="ChEBI" id="CHEBI:57287"/>
        <dbReference type="ChEBI" id="CHEBI:57384"/>
        <dbReference type="ChEBI" id="CHEBI:90725"/>
        <dbReference type="ChEBI" id="CHEBI:90736"/>
        <dbReference type="EC" id="2.3.1.199"/>
    </reaction>
</comment>
<evidence type="ECO:0000313" key="13">
    <source>
        <dbReference type="Proteomes" id="UP000663829"/>
    </source>
</evidence>
<comment type="subcellular location">
    <subcellularLocation>
        <location evidence="1">Membrane</location>
        <topology evidence="1">Multi-pass membrane protein</topology>
    </subcellularLocation>
</comment>
<dbReference type="EC" id="2.3.1.199" evidence="10"/>
<dbReference type="InterPro" id="IPR002076">
    <property type="entry name" value="ELO_fam"/>
</dbReference>
<evidence type="ECO:0000256" key="3">
    <source>
        <dbReference type="ARBA" id="ARBA00022679"/>
    </source>
</evidence>
<dbReference type="AlphaFoldDB" id="A0A813PEL7"/>
<dbReference type="PANTHER" id="PTHR11157">
    <property type="entry name" value="FATTY ACID ACYL TRANSFERASE-RELATED"/>
    <property type="match status" value="1"/>
</dbReference>
<dbReference type="GO" id="GO:0019367">
    <property type="term" value="P:fatty acid elongation, saturated fatty acid"/>
    <property type="evidence" value="ECO:0007669"/>
    <property type="project" value="TreeGrafter"/>
</dbReference>
<evidence type="ECO:0000256" key="5">
    <source>
        <dbReference type="ARBA" id="ARBA00022832"/>
    </source>
</evidence>
<evidence type="ECO:0000256" key="9">
    <source>
        <dbReference type="ARBA" id="ARBA00023160"/>
    </source>
</evidence>
<keyword evidence="6 10" id="KW-1133">Transmembrane helix</keyword>
<dbReference type="Pfam" id="PF01151">
    <property type="entry name" value="ELO"/>
    <property type="match status" value="1"/>
</dbReference>
<keyword evidence="5 10" id="KW-0276">Fatty acid metabolism</keyword>
<evidence type="ECO:0000313" key="11">
    <source>
        <dbReference type="EMBL" id="CAF0753914.1"/>
    </source>
</evidence>
<protein>
    <recommendedName>
        <fullName evidence="10">Elongation of very long chain fatty acids protein</fullName>
        <ecNumber evidence="10">2.3.1.199</ecNumber>
    </recommendedName>
    <alternativeName>
        <fullName evidence="10">Very-long-chain 3-oxoacyl-CoA synthase</fullName>
    </alternativeName>
</protein>
<evidence type="ECO:0000256" key="7">
    <source>
        <dbReference type="ARBA" id="ARBA00023098"/>
    </source>
</evidence>
<dbReference type="OrthoDB" id="434092at2759"/>
<organism evidence="11 13">
    <name type="scientific">Didymodactylos carnosus</name>
    <dbReference type="NCBI Taxonomy" id="1234261"/>
    <lineage>
        <taxon>Eukaryota</taxon>
        <taxon>Metazoa</taxon>
        <taxon>Spiralia</taxon>
        <taxon>Gnathifera</taxon>
        <taxon>Rotifera</taxon>
        <taxon>Eurotatoria</taxon>
        <taxon>Bdelloidea</taxon>
        <taxon>Philodinida</taxon>
        <taxon>Philodinidae</taxon>
        <taxon>Didymodactylos</taxon>
    </lineage>
</organism>
<dbReference type="GO" id="GO:0030148">
    <property type="term" value="P:sphingolipid biosynthetic process"/>
    <property type="evidence" value="ECO:0007669"/>
    <property type="project" value="TreeGrafter"/>
</dbReference>
<dbReference type="Proteomes" id="UP000681722">
    <property type="component" value="Unassembled WGS sequence"/>
</dbReference>
<keyword evidence="3 10" id="KW-0808">Transferase</keyword>
<feature type="transmembrane region" description="Helical" evidence="10">
    <location>
        <begin position="6"/>
        <end position="32"/>
    </location>
</feature>